<organism evidence="1 2">
    <name type="scientific">Chironomus riparius</name>
    <dbReference type="NCBI Taxonomy" id="315576"/>
    <lineage>
        <taxon>Eukaryota</taxon>
        <taxon>Metazoa</taxon>
        <taxon>Ecdysozoa</taxon>
        <taxon>Arthropoda</taxon>
        <taxon>Hexapoda</taxon>
        <taxon>Insecta</taxon>
        <taxon>Pterygota</taxon>
        <taxon>Neoptera</taxon>
        <taxon>Endopterygota</taxon>
        <taxon>Diptera</taxon>
        <taxon>Nematocera</taxon>
        <taxon>Chironomoidea</taxon>
        <taxon>Chironomidae</taxon>
        <taxon>Chironominae</taxon>
        <taxon>Chironomus</taxon>
    </lineage>
</organism>
<sequence length="430" mass="49449">MTLNKITFIRTIFNSQSARKFSIKSSKCEAVVSQSEVRQSWYQAVDDAIQCIKYQSPFPKLRYMTTNKHVNWLSNLEKLEKIDHPLRETAKIIFTEKNATANQIWGIVALLVSKLASYPNKNLWNEKDFDKETGILKDQRKLSEYIEYLAFQNEIHRDGVLNMHHFNKNALNLDNDDPLIFGNKIAILTGDMMLGFPSLQIAKLKNYKVTAIMSSTVTDTADFSFLGECDIQNNLLPSDPIKKLEEQKQNPKVFEEISTDEIDVMLPFKVHDVMGTAENEWKLRHTLGGATRLGKSFQALLILAKHNEEKQKEIYFMGKHMYLSYRASRDLNIFISNEVPLNGKFLLISAPLLFHLEKDPSLFEEIKKGSESIENINFHKLHKIVRNGPGMDKTKELLNDNMSIALNLLYKFPKCESRKAIENLILALES</sequence>
<accession>A0A9N9RQK7</accession>
<dbReference type="GO" id="GO:0008299">
    <property type="term" value="P:isoprenoid biosynthetic process"/>
    <property type="evidence" value="ECO:0007669"/>
    <property type="project" value="TreeGrafter"/>
</dbReference>
<evidence type="ECO:0000313" key="1">
    <source>
        <dbReference type="EMBL" id="CAG9801359.1"/>
    </source>
</evidence>
<dbReference type="GO" id="GO:0005739">
    <property type="term" value="C:mitochondrion"/>
    <property type="evidence" value="ECO:0007669"/>
    <property type="project" value="TreeGrafter"/>
</dbReference>
<dbReference type="PANTHER" id="PTHR12001:SF55">
    <property type="entry name" value="ALL TRANS-POLYPRENYL-DIPHOSPHATE SYNTHASE PDSS2"/>
    <property type="match status" value="1"/>
</dbReference>
<gene>
    <name evidence="1" type="ORF">CHIRRI_LOCUS4289</name>
</gene>
<protein>
    <submittedName>
        <fullName evidence="1">Uncharacterized protein</fullName>
    </submittedName>
</protein>
<dbReference type="InterPro" id="IPR008949">
    <property type="entry name" value="Isoprenoid_synthase_dom_sf"/>
</dbReference>
<name>A0A9N9RQK7_9DIPT</name>
<dbReference type="Gene3D" id="1.10.600.10">
    <property type="entry name" value="Farnesyl Diphosphate Synthase"/>
    <property type="match status" value="1"/>
</dbReference>
<proteinExistence type="predicted"/>
<dbReference type="PANTHER" id="PTHR12001">
    <property type="entry name" value="GERANYLGERANYL PYROPHOSPHATE SYNTHASE"/>
    <property type="match status" value="1"/>
</dbReference>
<dbReference type="EMBL" id="OU895877">
    <property type="protein sequence ID" value="CAG9801359.1"/>
    <property type="molecule type" value="Genomic_DNA"/>
</dbReference>
<reference evidence="1" key="1">
    <citation type="submission" date="2022-01" db="EMBL/GenBank/DDBJ databases">
        <authorList>
            <person name="King R."/>
        </authorList>
    </citation>
    <scope>NUCLEOTIDE SEQUENCE</scope>
</reference>
<dbReference type="OrthoDB" id="9983019at2759"/>
<dbReference type="AlphaFoldDB" id="A0A9N9RQK7"/>
<dbReference type="GO" id="GO:1990234">
    <property type="term" value="C:transferase complex"/>
    <property type="evidence" value="ECO:0007669"/>
    <property type="project" value="TreeGrafter"/>
</dbReference>
<dbReference type="GO" id="GO:0004659">
    <property type="term" value="F:prenyltransferase activity"/>
    <property type="evidence" value="ECO:0007669"/>
    <property type="project" value="TreeGrafter"/>
</dbReference>
<keyword evidence="2" id="KW-1185">Reference proteome</keyword>
<dbReference type="GO" id="GO:0006744">
    <property type="term" value="P:ubiquinone biosynthetic process"/>
    <property type="evidence" value="ECO:0007669"/>
    <property type="project" value="TreeGrafter"/>
</dbReference>
<reference evidence="1" key="2">
    <citation type="submission" date="2022-10" db="EMBL/GenBank/DDBJ databases">
        <authorList>
            <consortium name="ENA_rothamsted_submissions"/>
            <consortium name="culmorum"/>
            <person name="King R."/>
        </authorList>
    </citation>
    <scope>NUCLEOTIDE SEQUENCE</scope>
</reference>
<dbReference type="SUPFAM" id="SSF48576">
    <property type="entry name" value="Terpenoid synthases"/>
    <property type="match status" value="1"/>
</dbReference>
<dbReference type="Proteomes" id="UP001153620">
    <property type="component" value="Chromosome 1"/>
</dbReference>
<evidence type="ECO:0000313" key="2">
    <source>
        <dbReference type="Proteomes" id="UP001153620"/>
    </source>
</evidence>